<dbReference type="CDD" id="cd00167">
    <property type="entry name" value="SANT"/>
    <property type="match status" value="2"/>
</dbReference>
<evidence type="ECO:0000256" key="1">
    <source>
        <dbReference type="ARBA" id="ARBA00004123"/>
    </source>
</evidence>
<evidence type="ECO:0000256" key="5">
    <source>
        <dbReference type="ARBA" id="ARBA00023163"/>
    </source>
</evidence>
<accession>A0A164U355</accession>
<organism evidence="9">
    <name type="scientific">Daucus carota subsp. sativus</name>
    <name type="common">Carrot</name>
    <dbReference type="NCBI Taxonomy" id="79200"/>
    <lineage>
        <taxon>Eukaryota</taxon>
        <taxon>Viridiplantae</taxon>
        <taxon>Streptophyta</taxon>
        <taxon>Embryophyta</taxon>
        <taxon>Tracheophyta</taxon>
        <taxon>Spermatophyta</taxon>
        <taxon>Magnoliopsida</taxon>
        <taxon>eudicotyledons</taxon>
        <taxon>Gunneridae</taxon>
        <taxon>Pentapetalae</taxon>
        <taxon>asterids</taxon>
        <taxon>campanulids</taxon>
        <taxon>Apiales</taxon>
        <taxon>Apiaceae</taxon>
        <taxon>Apioideae</taxon>
        <taxon>Scandiceae</taxon>
        <taxon>Daucinae</taxon>
        <taxon>Daucus</taxon>
        <taxon>Daucus sect. Daucus</taxon>
    </lineage>
</organism>
<keyword evidence="3" id="KW-0805">Transcription regulation</keyword>
<evidence type="ECO:0000256" key="4">
    <source>
        <dbReference type="ARBA" id="ARBA00023125"/>
    </source>
</evidence>
<comment type="subcellular location">
    <subcellularLocation>
        <location evidence="1">Nucleus</location>
    </subcellularLocation>
</comment>
<dbReference type="Gene3D" id="1.10.10.60">
    <property type="entry name" value="Homeodomain-like"/>
    <property type="match status" value="2"/>
</dbReference>
<proteinExistence type="predicted"/>
<reference evidence="9" key="1">
    <citation type="journal article" date="2016" name="Nat. Genet.">
        <title>A high-quality carrot genome assembly provides new insights into carotenoid accumulation and asterid genome evolution.</title>
        <authorList>
            <person name="Iorizzo M."/>
            <person name="Ellison S."/>
            <person name="Senalik D."/>
            <person name="Zeng P."/>
            <person name="Satapoomin P."/>
            <person name="Huang J."/>
            <person name="Bowman M."/>
            <person name="Iovene M."/>
            <person name="Sanseverino W."/>
            <person name="Cavagnaro P."/>
            <person name="Yildiz M."/>
            <person name="Macko-Podgorni A."/>
            <person name="Moranska E."/>
            <person name="Grzebelus E."/>
            <person name="Grzebelus D."/>
            <person name="Ashrafi H."/>
            <person name="Zheng Z."/>
            <person name="Cheng S."/>
            <person name="Spooner D."/>
            <person name="Van Deynze A."/>
            <person name="Simon P."/>
        </authorList>
    </citation>
    <scope>NUCLEOTIDE SEQUENCE [LARGE SCALE GENOMIC DNA]</scope>
    <source>
        <tissue evidence="9">Leaf</tissue>
    </source>
</reference>
<dbReference type="OrthoDB" id="2143914at2759"/>
<dbReference type="KEGG" id="dcr:108194938"/>
<dbReference type="InterPro" id="IPR001005">
    <property type="entry name" value="SANT/Myb"/>
</dbReference>
<dbReference type="EMBL" id="LNRQ01000007">
    <property type="protein sequence ID" value="KZM88376.1"/>
    <property type="molecule type" value="Genomic_DNA"/>
</dbReference>
<evidence type="ECO:0000256" key="6">
    <source>
        <dbReference type="ARBA" id="ARBA00023242"/>
    </source>
</evidence>
<dbReference type="PROSITE" id="PS51294">
    <property type="entry name" value="HTH_MYB"/>
    <property type="match status" value="2"/>
</dbReference>
<dbReference type="InterPro" id="IPR017930">
    <property type="entry name" value="Myb_dom"/>
</dbReference>
<dbReference type="Pfam" id="PF00249">
    <property type="entry name" value="Myb_DNA-binding"/>
    <property type="match status" value="2"/>
</dbReference>
<keyword evidence="5" id="KW-0804">Transcription</keyword>
<dbReference type="SUPFAM" id="SSF46689">
    <property type="entry name" value="Homeodomain-like"/>
    <property type="match status" value="1"/>
</dbReference>
<dbReference type="AlphaFoldDB" id="A0A164U355"/>
<dbReference type="STRING" id="79200.A0A164U355"/>
<sequence>MSCNSGSEQGWRKGPWTPEEDKLLSEYINLHGDGRWSSVSKYSGLNRSGKSCRLRWVNYLRPGLKKGNLTPQEEGIIIELHALWGNKWSTIARYLPGRTDNEIKNYWRTHFKIKTRPYQKQARRRAEGHGMPNNSIQQTAENVHFMKNDIPATQDDDHGEVNITEKVDITTPPQGNQEMGFAHPNMTNYYPSSSPMINYYINQEIASCSDTITLDDLWGSFWNLDDPHTGIRC</sequence>
<dbReference type="Proteomes" id="UP000077755">
    <property type="component" value="Chromosome 7"/>
</dbReference>
<gene>
    <name evidence="9" type="ORF">DCAR_025451</name>
    <name evidence="10" type="ORF">DCAR_0729263</name>
</gene>
<reference evidence="10" key="2">
    <citation type="submission" date="2022-03" db="EMBL/GenBank/DDBJ databases">
        <title>Draft title - Genomic analysis of global carrot germplasm unveils the trajectory of domestication and the origin of high carotenoid orange carrot.</title>
        <authorList>
            <person name="Iorizzo M."/>
            <person name="Ellison S."/>
            <person name="Senalik D."/>
            <person name="Macko-Podgorni A."/>
            <person name="Grzebelus D."/>
            <person name="Bostan H."/>
            <person name="Rolling W."/>
            <person name="Curaba J."/>
            <person name="Simon P."/>
        </authorList>
    </citation>
    <scope>NUCLEOTIDE SEQUENCE</scope>
    <source>
        <tissue evidence="10">Leaf</tissue>
    </source>
</reference>
<name>A0A164U355_DAUCS</name>
<evidence type="ECO:0000256" key="2">
    <source>
        <dbReference type="ARBA" id="ARBA00022737"/>
    </source>
</evidence>
<keyword evidence="4" id="KW-0238">DNA-binding</keyword>
<dbReference type="EMBL" id="CP093349">
    <property type="protein sequence ID" value="WOH09804.1"/>
    <property type="molecule type" value="Genomic_DNA"/>
</dbReference>
<feature type="domain" description="HTH myb-type" evidence="8">
    <location>
        <begin position="12"/>
        <end position="64"/>
    </location>
</feature>
<evidence type="ECO:0000313" key="9">
    <source>
        <dbReference type="EMBL" id="KZM88376.1"/>
    </source>
</evidence>
<dbReference type="GO" id="GO:0005634">
    <property type="term" value="C:nucleus"/>
    <property type="evidence" value="ECO:0007669"/>
    <property type="project" value="UniProtKB-SubCell"/>
</dbReference>
<feature type="domain" description="Myb-like" evidence="7">
    <location>
        <begin position="61"/>
        <end position="111"/>
    </location>
</feature>
<dbReference type="GO" id="GO:0003700">
    <property type="term" value="F:DNA-binding transcription factor activity"/>
    <property type="evidence" value="ECO:0007669"/>
    <property type="project" value="InterPro"/>
</dbReference>
<evidence type="ECO:0000313" key="11">
    <source>
        <dbReference type="Proteomes" id="UP000077755"/>
    </source>
</evidence>
<evidence type="ECO:0000259" key="8">
    <source>
        <dbReference type="PROSITE" id="PS51294"/>
    </source>
</evidence>
<keyword evidence="6" id="KW-0539">Nucleus</keyword>
<dbReference type="SMART" id="SM00717">
    <property type="entry name" value="SANT"/>
    <property type="match status" value="2"/>
</dbReference>
<dbReference type="InterPro" id="IPR009057">
    <property type="entry name" value="Homeodomain-like_sf"/>
</dbReference>
<dbReference type="GO" id="GO:0043565">
    <property type="term" value="F:sequence-specific DNA binding"/>
    <property type="evidence" value="ECO:0007669"/>
    <property type="project" value="InterPro"/>
</dbReference>
<dbReference type="Gramene" id="KZM88376">
    <property type="protein sequence ID" value="KZM88376"/>
    <property type="gene ID" value="DCAR_025451"/>
</dbReference>
<evidence type="ECO:0000256" key="3">
    <source>
        <dbReference type="ARBA" id="ARBA00023015"/>
    </source>
</evidence>
<evidence type="ECO:0000259" key="7">
    <source>
        <dbReference type="PROSITE" id="PS50090"/>
    </source>
</evidence>
<dbReference type="PROSITE" id="PS50090">
    <property type="entry name" value="MYB_LIKE"/>
    <property type="match status" value="2"/>
</dbReference>
<protein>
    <submittedName>
        <fullName evidence="9">Uncharacterized protein</fullName>
    </submittedName>
</protein>
<feature type="domain" description="HTH myb-type" evidence="8">
    <location>
        <begin position="65"/>
        <end position="115"/>
    </location>
</feature>
<feature type="domain" description="Myb-like" evidence="7">
    <location>
        <begin position="8"/>
        <end position="60"/>
    </location>
</feature>
<dbReference type="FunFam" id="1.10.10.60:FF:000011">
    <property type="entry name" value="Myb transcription factor"/>
    <property type="match status" value="1"/>
</dbReference>
<dbReference type="PANTHER" id="PTHR45675">
    <property type="entry name" value="MYB TRANSCRIPTION FACTOR-RELATED-RELATED"/>
    <property type="match status" value="1"/>
</dbReference>
<keyword evidence="11" id="KW-1185">Reference proteome</keyword>
<keyword evidence="2" id="KW-0677">Repeat</keyword>
<dbReference type="InterPro" id="IPR044676">
    <property type="entry name" value="EOBI/EOBII-like_plant"/>
</dbReference>
<evidence type="ECO:0000313" key="10">
    <source>
        <dbReference type="EMBL" id="WOH09804.1"/>
    </source>
</evidence>
<dbReference type="PANTHER" id="PTHR45675:SF17">
    <property type="entry name" value="MYB TRANSCRIPTION FACTOR"/>
    <property type="match status" value="1"/>
</dbReference>
<dbReference type="OMA" id="MKNDIPA"/>